<evidence type="ECO:0000256" key="1">
    <source>
        <dbReference type="ARBA" id="ARBA00008779"/>
    </source>
</evidence>
<gene>
    <name evidence="4" type="ORF">Z968_13120</name>
</gene>
<comment type="similarity">
    <text evidence="1">Belongs to the sulfatase family.</text>
</comment>
<dbReference type="InterPro" id="IPR000917">
    <property type="entry name" value="Sulfatase_N"/>
</dbReference>
<dbReference type="Gene3D" id="1.25.40.10">
    <property type="entry name" value="Tetratricopeptide repeat domain"/>
    <property type="match status" value="1"/>
</dbReference>
<evidence type="ECO:0000313" key="4">
    <source>
        <dbReference type="EMBL" id="KGM92768.1"/>
    </source>
</evidence>
<evidence type="ECO:0000256" key="2">
    <source>
        <dbReference type="PROSITE-ProRule" id="PRU00339"/>
    </source>
</evidence>
<feature type="domain" description="Sulfatase N-terminal" evidence="3">
    <location>
        <begin position="287"/>
        <end position="566"/>
    </location>
</feature>
<feature type="repeat" description="TPR" evidence="2">
    <location>
        <begin position="75"/>
        <end position="108"/>
    </location>
</feature>
<sequence length="670" mass="79142">MHKIKQSRKLKEKIKRLIEDNNVNEAKILLKKYIQEVPYDLEYYIIMGVIRFIEQDLQEAEKSLLYAYNKLEFNFEVNYNLGIVYMYMGSYEKALEFLLRSLCIDNSKKDLIFKDIETIYSIYKDTEKLNYIKENILSKFVNYQRQFPKKGERDNYAGKYFIINNEKYFTGIYDYYSVGKDGVLLENVPELINTYKTETLRANEYVKHTIETEYDSLMPIMVLKNNQVIKIYLKDQDKEILLDSLLANRYYYYRLPSKEIVDITSDEKFILGDLIELNIKDKPKLILNVFVDGLSKDFIKDESFKSIMPNTFEFFKEGTICDNAYVSGEWTYPSIASIFTGLYTTNHRVFNPDYDTNHLINNKIFSEIFKENGYFTAQINGDWRSTPILGYIKGIDRYVYQPAVRGMYVDEIISETVEHLEAFSEGNNFLWVGIPDLHDIADEYEGRVSIQTKLNLKDRIIKKTDETSVRKKFDVNKINKYKIQLKRIDSYLQLLYAYILNNYNEDEYIVTLISDHGQGYLIETDKFLEEQRTKVPMMLRGKNIPKGVCSEMVQGLDLFPIVLNAARINNADLKDGNIPKYFGGKEERKFTYTESIFPGSMYRSVINDLDYKFFFETKENCQVDGRFKIDGYTVQLINKNTNENETEVYKEKVDRYLKIVFEHIKEHIII</sequence>
<comment type="caution">
    <text evidence="4">The sequence shown here is derived from an EMBL/GenBank/DDBJ whole genome shotgun (WGS) entry which is preliminary data.</text>
</comment>
<dbReference type="Pfam" id="PF00884">
    <property type="entry name" value="Sulfatase"/>
    <property type="match status" value="1"/>
</dbReference>
<dbReference type="SUPFAM" id="SSF48452">
    <property type="entry name" value="TPR-like"/>
    <property type="match status" value="1"/>
</dbReference>
<dbReference type="InterPro" id="IPR050738">
    <property type="entry name" value="Sulfatase"/>
</dbReference>
<dbReference type="AlphaFoldDB" id="A0A0A0HWN6"/>
<dbReference type="InterPro" id="IPR011990">
    <property type="entry name" value="TPR-like_helical_dom_sf"/>
</dbReference>
<evidence type="ECO:0000259" key="3">
    <source>
        <dbReference type="Pfam" id="PF00884"/>
    </source>
</evidence>
<dbReference type="OrthoDB" id="9762324at2"/>
<dbReference type="PROSITE" id="PS50005">
    <property type="entry name" value="TPR"/>
    <property type="match status" value="1"/>
</dbReference>
<dbReference type="InterPro" id="IPR017850">
    <property type="entry name" value="Alkaline_phosphatase_core_sf"/>
</dbReference>
<dbReference type="PANTHER" id="PTHR42693:SF33">
    <property type="entry name" value="ARYLSULFATASE"/>
    <property type="match status" value="1"/>
</dbReference>
<name>A0A0A0HWN6_CLONO</name>
<dbReference type="Gene3D" id="3.40.720.10">
    <property type="entry name" value="Alkaline Phosphatase, subunit A"/>
    <property type="match status" value="1"/>
</dbReference>
<dbReference type="SUPFAM" id="SSF53649">
    <property type="entry name" value="Alkaline phosphatase-like"/>
    <property type="match status" value="1"/>
</dbReference>
<dbReference type="GO" id="GO:0004065">
    <property type="term" value="F:arylsulfatase activity"/>
    <property type="evidence" value="ECO:0007669"/>
    <property type="project" value="TreeGrafter"/>
</dbReference>
<accession>A0A0A0HWN6</accession>
<proteinExistence type="inferred from homology"/>
<evidence type="ECO:0000313" key="5">
    <source>
        <dbReference type="Proteomes" id="UP000030012"/>
    </source>
</evidence>
<protein>
    <submittedName>
        <fullName evidence="4">Sulfatase</fullName>
    </submittedName>
</protein>
<dbReference type="InterPro" id="IPR019734">
    <property type="entry name" value="TPR_rpt"/>
</dbReference>
<keyword evidence="2" id="KW-0802">TPR repeat</keyword>
<dbReference type="EMBL" id="JENJ01000118">
    <property type="protein sequence ID" value="KGM92768.1"/>
    <property type="molecule type" value="Genomic_DNA"/>
</dbReference>
<reference evidence="4 5" key="1">
    <citation type="submission" date="2014-01" db="EMBL/GenBank/DDBJ databases">
        <title>Plasmidome dynamics in the species complex Clostridium novyi sensu lato converts strains of independent lineages into distinctly different pathogens.</title>
        <authorList>
            <person name="Skarin H."/>
            <person name="Segerman B."/>
        </authorList>
    </citation>
    <scope>NUCLEOTIDE SEQUENCE [LARGE SCALE GENOMIC DNA]</scope>
    <source>
        <strain evidence="4 5">4552</strain>
    </source>
</reference>
<dbReference type="PANTHER" id="PTHR42693">
    <property type="entry name" value="ARYLSULFATASE FAMILY MEMBER"/>
    <property type="match status" value="1"/>
</dbReference>
<dbReference type="Proteomes" id="UP000030012">
    <property type="component" value="Unassembled WGS sequence"/>
</dbReference>
<dbReference type="RefSeq" id="WP_039256375.1">
    <property type="nucleotide sequence ID" value="NZ_JENJ01000118.1"/>
</dbReference>
<organism evidence="4 5">
    <name type="scientific">Clostridium novyi A str. 4552</name>
    <dbReference type="NCBI Taxonomy" id="1444289"/>
    <lineage>
        <taxon>Bacteria</taxon>
        <taxon>Bacillati</taxon>
        <taxon>Bacillota</taxon>
        <taxon>Clostridia</taxon>
        <taxon>Eubacteriales</taxon>
        <taxon>Clostridiaceae</taxon>
        <taxon>Clostridium</taxon>
    </lineage>
</organism>